<evidence type="ECO:0000313" key="2">
    <source>
        <dbReference type="Proteomes" id="UP000592820"/>
    </source>
</evidence>
<dbReference type="EMBL" id="JACHDE010000041">
    <property type="protein sequence ID" value="MBB5405744.1"/>
    <property type="molecule type" value="Genomic_DNA"/>
</dbReference>
<protein>
    <submittedName>
        <fullName evidence="1">Uncharacterized protein</fullName>
    </submittedName>
</protein>
<reference evidence="1 2" key="1">
    <citation type="submission" date="2020-08" db="EMBL/GenBank/DDBJ databases">
        <title>Genomic Encyclopedia of Type Strains, Phase IV (KMG-V): Genome sequencing to study the core and pangenomes of soil and plant-associated prokaryotes.</title>
        <authorList>
            <person name="Whitman W."/>
        </authorList>
    </citation>
    <scope>NUCLEOTIDE SEQUENCE [LARGE SCALE GENOMIC DNA]</scope>
    <source>
        <strain evidence="1 2">JPY162</strain>
    </source>
</reference>
<evidence type="ECO:0000313" key="1">
    <source>
        <dbReference type="EMBL" id="MBB5405744.1"/>
    </source>
</evidence>
<accession>A0A7W8LHJ6</accession>
<proteinExistence type="predicted"/>
<dbReference type="Proteomes" id="UP000592820">
    <property type="component" value="Unassembled WGS sequence"/>
</dbReference>
<sequence length="52" mass="5876">MTPAHRTTIRKMKDLLRLKMDLQSVPAVGEGQMRCQSNSGIYGLPEFCYLCS</sequence>
<dbReference type="AlphaFoldDB" id="A0A7W8LHJ6"/>
<comment type="caution">
    <text evidence="1">The sequence shown here is derived from an EMBL/GenBank/DDBJ whole genome shotgun (WGS) entry which is preliminary data.</text>
</comment>
<gene>
    <name evidence="1" type="ORF">HDG41_007840</name>
</gene>
<name>A0A7W8LHJ6_9BURK</name>
<organism evidence="1 2">
    <name type="scientific">Paraburkholderia youngii</name>
    <dbReference type="NCBI Taxonomy" id="2782701"/>
    <lineage>
        <taxon>Bacteria</taxon>
        <taxon>Pseudomonadati</taxon>
        <taxon>Pseudomonadota</taxon>
        <taxon>Betaproteobacteria</taxon>
        <taxon>Burkholderiales</taxon>
        <taxon>Burkholderiaceae</taxon>
        <taxon>Paraburkholderia</taxon>
    </lineage>
</organism>